<feature type="region of interest" description="Disordered" evidence="2">
    <location>
        <begin position="176"/>
        <end position="268"/>
    </location>
</feature>
<dbReference type="EMBL" id="FQNC01000042">
    <property type="protein sequence ID" value="SGY39254.1"/>
    <property type="molecule type" value="Genomic_DNA"/>
</dbReference>
<feature type="compositionally biased region" description="Acidic residues" evidence="2">
    <location>
        <begin position="42"/>
        <end position="61"/>
    </location>
</feature>
<feature type="compositionally biased region" description="Polar residues" evidence="2">
    <location>
        <begin position="651"/>
        <end position="669"/>
    </location>
</feature>
<dbReference type="AlphaFoldDB" id="A0A2X0M4G9"/>
<evidence type="ECO:0000256" key="1">
    <source>
        <dbReference type="ARBA" id="ARBA00006832"/>
    </source>
</evidence>
<dbReference type="PANTHER" id="PTHR13275">
    <property type="entry name" value="YL-1 PROTEIN TRANSCRIPTION FACTOR-LIKE 1"/>
    <property type="match status" value="1"/>
</dbReference>
<evidence type="ECO:0000313" key="5">
    <source>
        <dbReference type="Proteomes" id="UP000249464"/>
    </source>
</evidence>
<reference evidence="4 5" key="1">
    <citation type="submission" date="2016-11" db="EMBL/GenBank/DDBJ databases">
        <authorList>
            <person name="Jaros S."/>
            <person name="Januszkiewicz K."/>
            <person name="Wedrychowicz H."/>
        </authorList>
    </citation>
    <scope>NUCLEOTIDE SEQUENCE [LARGE SCALE GENOMIC DNA]</scope>
</reference>
<gene>
    <name evidence="4" type="primary">BQ5605_C003g02184</name>
    <name evidence="4" type="ORF">BQ5605_C003G02184</name>
</gene>
<dbReference type="STRING" id="796604.A0A2X0M4G9"/>
<feature type="compositionally biased region" description="Basic and acidic residues" evidence="2">
    <location>
        <begin position="413"/>
        <end position="427"/>
    </location>
</feature>
<feature type="domain" description="Vps72/YL1 C-terminal" evidence="3">
    <location>
        <begin position="551"/>
        <end position="580"/>
    </location>
</feature>
<feature type="region of interest" description="Disordered" evidence="2">
    <location>
        <begin position="404"/>
        <end position="436"/>
    </location>
</feature>
<keyword evidence="5" id="KW-1185">Reference proteome</keyword>
<accession>A0A2X0M4G9</accession>
<sequence length="685" mass="73873">MAPRRRVSKGKKAVSPSPPLVPEVEEQEDDRMQVDEAGAGDGSDENDDDEVQDDDDSDSSDGEPVVPLLAGRERRANAGNRMAALLEDEAQAEVEEMFKEEENDIEFEAKFEEDVFDSDFGSTDSDADQEDDEEAGERQLQREAKAAAKSSNKKKKAKKAYTSFAPAFARQTKYQQKASAVASTSASTLDGNGTSTPGGGVLTPELSNRNKRRRGWPDGIDPTFLIPQRESSRRSAVAFKESVEERLKESEERRATLPKPSKKTQQNLTQADLIAEALETEEINRASLLAFYAAEEDRRAAERVIGQRYEIIGPKLIDLSRREGELEAPNSPGKRKGKGRAIDGGATTVRSGESGRRRLIEVLGEAGKAGWKPGEAEGLKAAQEAAEKEGTTMDKTRQILSPDKGVKSADMCGTDKDTPPVPDDKVEPQPSAETKMEALDPPTVPIMTEANGVVSIISAAPNAGPMVTPAPDAVVAAPYFARNYLIFDEFVGATVGDEMEALFGDHCDWDTAKSVTLESSQSAQPTSPTASPFIAHLICSSRSSPSDRRPKICPITGLSAKYRDPRTMTPYANKYAYDVLTQLLSSTKTAERAGDTKPVFSWNETLGAYSGVIALGKLHVDVGPNAGALAPIVGTIEKDPLTLDEQSSVRATQISTSTGPAKIPRTSTGYMGVGGRNAKKREDNE</sequence>
<name>A0A2X0M4G9_9BASI</name>
<dbReference type="Pfam" id="PF08265">
    <property type="entry name" value="YL1_C"/>
    <property type="match status" value="1"/>
</dbReference>
<dbReference type="PANTHER" id="PTHR13275:SF4">
    <property type="entry name" value="VACUOLAR PROTEIN SORTING-ASSOCIATED PROTEIN 72 HOMOLOG"/>
    <property type="match status" value="1"/>
</dbReference>
<evidence type="ECO:0000259" key="3">
    <source>
        <dbReference type="SMART" id="SM00993"/>
    </source>
</evidence>
<proteinExistence type="inferred from homology"/>
<dbReference type="GO" id="GO:0005634">
    <property type="term" value="C:nucleus"/>
    <property type="evidence" value="ECO:0007669"/>
    <property type="project" value="TreeGrafter"/>
</dbReference>
<feature type="region of interest" description="Disordered" evidence="2">
    <location>
        <begin position="651"/>
        <end position="685"/>
    </location>
</feature>
<protein>
    <submittedName>
        <fullName evidence="4">BQ5605_C003g02184 protein</fullName>
    </submittedName>
</protein>
<feature type="compositionally biased region" description="Acidic residues" evidence="2">
    <location>
        <begin position="125"/>
        <end position="135"/>
    </location>
</feature>
<feature type="compositionally biased region" description="Basic residues" evidence="2">
    <location>
        <begin position="1"/>
        <end position="12"/>
    </location>
</feature>
<feature type="region of interest" description="Disordered" evidence="2">
    <location>
        <begin position="323"/>
        <end position="352"/>
    </location>
</feature>
<feature type="region of interest" description="Disordered" evidence="2">
    <location>
        <begin position="108"/>
        <end position="160"/>
    </location>
</feature>
<dbReference type="Proteomes" id="UP000249464">
    <property type="component" value="Unassembled WGS sequence"/>
</dbReference>
<dbReference type="SMART" id="SM00993">
    <property type="entry name" value="YL1_C"/>
    <property type="match status" value="1"/>
</dbReference>
<comment type="similarity">
    <text evidence="1">Belongs to the VPS72/YL1 family.</text>
</comment>
<feature type="compositionally biased region" description="Basic and acidic residues" evidence="2">
    <location>
        <begin position="241"/>
        <end position="255"/>
    </location>
</feature>
<dbReference type="InterPro" id="IPR046757">
    <property type="entry name" value="YL1_N"/>
</dbReference>
<evidence type="ECO:0000313" key="4">
    <source>
        <dbReference type="EMBL" id="SGY39254.1"/>
    </source>
</evidence>
<feature type="compositionally biased region" description="Basic and acidic residues" evidence="2">
    <location>
        <begin position="136"/>
        <end position="146"/>
    </location>
</feature>
<feature type="region of interest" description="Disordered" evidence="2">
    <location>
        <begin position="1"/>
        <end position="76"/>
    </location>
</feature>
<organism evidence="4 5">
    <name type="scientific">Microbotryum silenes-dioicae</name>
    <dbReference type="NCBI Taxonomy" id="796604"/>
    <lineage>
        <taxon>Eukaryota</taxon>
        <taxon>Fungi</taxon>
        <taxon>Dikarya</taxon>
        <taxon>Basidiomycota</taxon>
        <taxon>Pucciniomycotina</taxon>
        <taxon>Microbotryomycetes</taxon>
        <taxon>Microbotryales</taxon>
        <taxon>Microbotryaceae</taxon>
        <taxon>Microbotryum</taxon>
    </lineage>
</organism>
<dbReference type="Pfam" id="PF05764">
    <property type="entry name" value="YL1"/>
    <property type="match status" value="1"/>
</dbReference>
<dbReference type="InterPro" id="IPR013272">
    <property type="entry name" value="Vps72/YL1_C"/>
</dbReference>
<feature type="compositionally biased region" description="Low complexity" evidence="2">
    <location>
        <begin position="178"/>
        <end position="188"/>
    </location>
</feature>
<evidence type="ECO:0000256" key="2">
    <source>
        <dbReference type="SAM" id="MobiDB-lite"/>
    </source>
</evidence>